<dbReference type="Gramene" id="OMO50815">
    <property type="protein sequence ID" value="OMO50815"/>
    <property type="gene ID" value="CCACVL1_30232"/>
</dbReference>
<dbReference type="Proteomes" id="UP000188268">
    <property type="component" value="Unassembled WGS sequence"/>
</dbReference>
<dbReference type="Pfam" id="PF06045">
    <property type="entry name" value="Rhamnogal_lyase"/>
    <property type="match status" value="1"/>
</dbReference>
<evidence type="ECO:0000313" key="2">
    <source>
        <dbReference type="Proteomes" id="UP000188268"/>
    </source>
</evidence>
<dbReference type="AlphaFoldDB" id="A0A1R3FYA6"/>
<dbReference type="InterPro" id="IPR051850">
    <property type="entry name" value="Polysacch_Lyase_4"/>
</dbReference>
<dbReference type="EMBL" id="AWWV01016030">
    <property type="protein sequence ID" value="OMO50815.1"/>
    <property type="molecule type" value="Genomic_DNA"/>
</dbReference>
<dbReference type="PANTHER" id="PTHR32018:SF25">
    <property type="entry name" value="RHAMNOGALACTURONAN ENDOLYASE"/>
    <property type="match status" value="1"/>
</dbReference>
<reference evidence="1 2" key="1">
    <citation type="submission" date="2013-09" db="EMBL/GenBank/DDBJ databases">
        <title>Corchorus capsularis genome sequencing.</title>
        <authorList>
            <person name="Alam M."/>
            <person name="Haque M.S."/>
            <person name="Islam M.S."/>
            <person name="Emdad E.M."/>
            <person name="Islam M.M."/>
            <person name="Ahmed B."/>
            <person name="Halim A."/>
            <person name="Hossen Q.M.M."/>
            <person name="Hossain M.Z."/>
            <person name="Ahmed R."/>
            <person name="Khan M.M."/>
            <person name="Islam R."/>
            <person name="Rashid M.M."/>
            <person name="Khan S.A."/>
            <person name="Rahman M.S."/>
            <person name="Alam M."/>
        </authorList>
    </citation>
    <scope>NUCLEOTIDE SEQUENCE [LARGE SCALE GENOMIC DNA]</scope>
    <source>
        <strain evidence="2">cv. CVL-1</strain>
        <tissue evidence="1">Whole seedling</tissue>
    </source>
</reference>
<gene>
    <name evidence="1" type="ORF">CCACVL1_30232</name>
</gene>
<accession>A0A1R3FYA6</accession>
<keyword evidence="1" id="KW-0456">Lyase</keyword>
<keyword evidence="2" id="KW-1185">Reference proteome</keyword>
<sequence length="203" mass="23359">MASQGVQLHIQDDNVVMDNGILQVTISKPGGIVTGVSYQGIDNLLEIRNEESNRGYWDLVWSEEGSSGTTGTSYVIKGAKFNVIVENEEQVEISFIREWNSSLEGKHVPLNIDKRFIMLRGSSGFYSYAIYERMKDWPGFNLPQTRIVFKLRKDKFRYMAVADNRQRRMPLPEDRLPRRSRELIVPEAVLLVHPVEHEFKGEV</sequence>
<dbReference type="OrthoDB" id="2130367at2759"/>
<proteinExistence type="predicted"/>
<evidence type="ECO:0000313" key="1">
    <source>
        <dbReference type="EMBL" id="OMO50815.1"/>
    </source>
</evidence>
<comment type="caution">
    <text evidence="1">The sequence shown here is derived from an EMBL/GenBank/DDBJ whole genome shotgun (WGS) entry which is preliminary data.</text>
</comment>
<dbReference type="OMA" id="RFHYMAL"/>
<protein>
    <submittedName>
        <fullName evidence="1">Rhamnogalacturonate lyase</fullName>
    </submittedName>
</protein>
<dbReference type="PANTHER" id="PTHR32018">
    <property type="entry name" value="RHAMNOGALACTURONATE LYASE FAMILY PROTEIN"/>
    <property type="match status" value="1"/>
</dbReference>
<name>A0A1R3FYA6_COCAP</name>
<dbReference type="STRING" id="210143.A0A1R3FYA6"/>
<organism evidence="1 2">
    <name type="scientific">Corchorus capsularis</name>
    <name type="common">Jute</name>
    <dbReference type="NCBI Taxonomy" id="210143"/>
    <lineage>
        <taxon>Eukaryota</taxon>
        <taxon>Viridiplantae</taxon>
        <taxon>Streptophyta</taxon>
        <taxon>Embryophyta</taxon>
        <taxon>Tracheophyta</taxon>
        <taxon>Spermatophyta</taxon>
        <taxon>Magnoliopsida</taxon>
        <taxon>eudicotyledons</taxon>
        <taxon>Gunneridae</taxon>
        <taxon>Pentapetalae</taxon>
        <taxon>rosids</taxon>
        <taxon>malvids</taxon>
        <taxon>Malvales</taxon>
        <taxon>Malvaceae</taxon>
        <taxon>Grewioideae</taxon>
        <taxon>Apeibeae</taxon>
        <taxon>Corchorus</taxon>
    </lineage>
</organism>
<dbReference type="InterPro" id="IPR010325">
    <property type="entry name" value="Rhamnogal_lyase"/>
</dbReference>
<dbReference type="GO" id="GO:0016829">
    <property type="term" value="F:lyase activity"/>
    <property type="evidence" value="ECO:0007669"/>
    <property type="project" value="UniProtKB-KW"/>
</dbReference>